<accession>A0AAD0L4J7</accession>
<organism evidence="8 11">
    <name type="scientific">Ligilactobacillus murinus</name>
    <dbReference type="NCBI Taxonomy" id="1622"/>
    <lineage>
        <taxon>Bacteria</taxon>
        <taxon>Bacillati</taxon>
        <taxon>Bacillota</taxon>
        <taxon>Bacilli</taxon>
        <taxon>Lactobacillales</taxon>
        <taxon>Lactobacillaceae</taxon>
        <taxon>Ligilactobacillus</taxon>
    </lineage>
</organism>
<dbReference type="PRINTS" id="PR00505">
    <property type="entry name" value="D12N6MTFRASE"/>
</dbReference>
<dbReference type="NCBIfam" id="TIGR00571">
    <property type="entry name" value="dam"/>
    <property type="match status" value="1"/>
</dbReference>
<dbReference type="GO" id="GO:0009007">
    <property type="term" value="F:site-specific DNA-methyltransferase (adenine-specific) activity"/>
    <property type="evidence" value="ECO:0007669"/>
    <property type="project" value="UniProtKB-UniRule"/>
</dbReference>
<dbReference type="KEGG" id="lmur:CPS94_08710"/>
<dbReference type="RefSeq" id="WP_112193790.1">
    <property type="nucleotide sequence ID" value="NZ_CP023565.1"/>
</dbReference>
<comment type="similarity">
    <text evidence="1 7">Belongs to the N(4)/N(6)-methyltransferase family.</text>
</comment>
<dbReference type="PROSITE" id="PS00092">
    <property type="entry name" value="N6_MTASE"/>
    <property type="match status" value="1"/>
</dbReference>
<evidence type="ECO:0000256" key="5">
    <source>
        <dbReference type="ARBA" id="ARBA00022691"/>
    </source>
</evidence>
<dbReference type="InterPro" id="IPR012327">
    <property type="entry name" value="MeTrfase_D12"/>
</dbReference>
<dbReference type="Proteomes" id="UP000250143">
    <property type="component" value="Chromosome"/>
</dbReference>
<evidence type="ECO:0000256" key="1">
    <source>
        <dbReference type="ARBA" id="ARBA00006594"/>
    </source>
</evidence>
<dbReference type="Pfam" id="PF02086">
    <property type="entry name" value="MethyltransfD12"/>
    <property type="match status" value="2"/>
</dbReference>
<evidence type="ECO:0000256" key="4">
    <source>
        <dbReference type="ARBA" id="ARBA00022679"/>
    </source>
</evidence>
<gene>
    <name evidence="9" type="ORF">CPQ89_02375</name>
    <name evidence="8" type="ORF">CPS94_08710</name>
</gene>
<dbReference type="EMBL" id="CP023565">
    <property type="protein sequence ID" value="AWZ38995.1"/>
    <property type="molecule type" value="Genomic_DNA"/>
</dbReference>
<evidence type="ECO:0000313" key="9">
    <source>
        <dbReference type="EMBL" id="AWZ39966.1"/>
    </source>
</evidence>
<evidence type="ECO:0000256" key="7">
    <source>
        <dbReference type="RuleBase" id="RU361257"/>
    </source>
</evidence>
<dbReference type="GeneID" id="48467226"/>
<dbReference type="Proteomes" id="UP000250153">
    <property type="component" value="Chromosome"/>
</dbReference>
<protein>
    <recommendedName>
        <fullName evidence="2 7">Site-specific DNA-methyltransferase (adenine-specific)</fullName>
        <ecNumber evidence="2 7">2.1.1.72</ecNumber>
    </recommendedName>
</protein>
<dbReference type="Gene3D" id="3.40.50.150">
    <property type="entry name" value="Vaccinia Virus protein VP39"/>
    <property type="match status" value="1"/>
</dbReference>
<keyword evidence="4 7" id="KW-0808">Transferase</keyword>
<dbReference type="PANTHER" id="PTHR30481:SF3">
    <property type="entry name" value="DNA ADENINE METHYLASE"/>
    <property type="match status" value="1"/>
</dbReference>
<evidence type="ECO:0000313" key="8">
    <source>
        <dbReference type="EMBL" id="AWZ38995.1"/>
    </source>
</evidence>
<keyword evidence="5 7" id="KW-0949">S-adenosyl-L-methionine</keyword>
<evidence type="ECO:0000256" key="2">
    <source>
        <dbReference type="ARBA" id="ARBA00011900"/>
    </source>
</evidence>
<proteinExistence type="inferred from homology"/>
<keyword evidence="3 7" id="KW-0489">Methyltransferase</keyword>
<dbReference type="InterPro" id="IPR002052">
    <property type="entry name" value="DNA_methylase_N6_adenine_CS"/>
</dbReference>
<keyword evidence="10" id="KW-1185">Reference proteome</keyword>
<dbReference type="Gene3D" id="1.10.1020.10">
    <property type="entry name" value="Adenine-specific Methyltransferase, Domain 2"/>
    <property type="match status" value="1"/>
</dbReference>
<sequence length="658" mass="77425">MRYIGSKRLLLRDIEKVISTHSDGSEQTFLDLFAGTNIVGEHFKKKYTIISNDMLYFSYVNAKAIIENNNILTFNGLKRIGIKDPFVYFNNDDNIKPTGHYYEEAYTPTGGAMYFTVENGRRIDFIRDKIDDWLGAKLITETEYNYLVSALIQAVPFISNITGTYGAFLKKWDKRALGKLVMKPLAVTNNYRKNRSYNENSNQLIRRMDADIVYIDTPYNSRQYASNYHLLENIARNNKPVLKGKTKIFDWQELRSDYSMKKRALQAMEDLIKNIKSRHIVLSYSNEGIIPEKELIELINMYSTVPAEIHRIDYRKYESKVKSKIKGLNELLIYFSRQDDTEKIRVPNVKEEPMVTTWNPQEKQKYIKSPLNYIGGKYKLLPQILPLFPDKIVTFVDLFSGGANVGINVSADKHVFNDMNYRVNEMFRYFSHYTPDELVEMINKKIRQYSLSKTNKEGYLKFREDYNNDPDPLSLYVLVSYSYNYQIRFNNSMEFNNPFGKDRSSFSQNMEKNLRAFVDKLNNIDAEFTDVFFDEYDISLLSKDDFVYMDPPYLITTGNYNDGNRGFVNWGEEQEKKMYQIMDSLTNKGVKWALSNVLEHKDKTNVLLKTYINNHENIYVEHLKYTYKNSSYNTKRRFSDEVLITNYDPGNWRTDRLF</sequence>
<dbReference type="GO" id="GO:0032259">
    <property type="term" value="P:methylation"/>
    <property type="evidence" value="ECO:0007669"/>
    <property type="project" value="UniProtKB-KW"/>
</dbReference>
<evidence type="ECO:0000256" key="3">
    <source>
        <dbReference type="ARBA" id="ARBA00022603"/>
    </source>
</evidence>
<dbReference type="PIRSF" id="PIRSF036638">
    <property type="entry name" value="M_m6A_StsI"/>
    <property type="match status" value="1"/>
</dbReference>
<dbReference type="InterPro" id="IPR023095">
    <property type="entry name" value="Ade_MeTrfase_dom_2"/>
</dbReference>
<evidence type="ECO:0000313" key="11">
    <source>
        <dbReference type="Proteomes" id="UP000250153"/>
    </source>
</evidence>
<dbReference type="PANTHER" id="PTHR30481">
    <property type="entry name" value="DNA ADENINE METHYLASE"/>
    <property type="match status" value="1"/>
</dbReference>
<reference evidence="10 11" key="1">
    <citation type="submission" date="2017-09" db="EMBL/GenBank/DDBJ databases">
        <title>Predominant Lactobacillus spp. isolated from feces of mice subjected to short-term calorie restriction.</title>
        <authorList>
            <person name="Zhang C."/>
            <person name="Zhao L."/>
            <person name="Pan F."/>
        </authorList>
    </citation>
    <scope>NUCLEOTIDE SEQUENCE [LARGE SCALE GENOMIC DNA]</scope>
    <source>
        <strain evidence="9 10">CR141</strain>
        <strain evidence="8 11">CR147</strain>
    </source>
</reference>
<dbReference type="GO" id="GO:0043565">
    <property type="term" value="F:sequence-specific DNA binding"/>
    <property type="evidence" value="ECO:0007669"/>
    <property type="project" value="TreeGrafter"/>
</dbReference>
<dbReference type="GO" id="GO:0006298">
    <property type="term" value="P:mismatch repair"/>
    <property type="evidence" value="ECO:0007669"/>
    <property type="project" value="TreeGrafter"/>
</dbReference>
<dbReference type="GO" id="GO:0009307">
    <property type="term" value="P:DNA restriction-modification system"/>
    <property type="evidence" value="ECO:0007669"/>
    <property type="project" value="InterPro"/>
</dbReference>
<evidence type="ECO:0000256" key="6">
    <source>
        <dbReference type="ARBA" id="ARBA00047942"/>
    </source>
</evidence>
<dbReference type="SUPFAM" id="SSF53335">
    <property type="entry name" value="S-adenosyl-L-methionine-dependent methyltransferases"/>
    <property type="match status" value="2"/>
</dbReference>
<comment type="catalytic activity">
    <reaction evidence="6 7">
        <text>a 2'-deoxyadenosine in DNA + S-adenosyl-L-methionine = an N(6)-methyl-2'-deoxyadenosine in DNA + S-adenosyl-L-homocysteine + H(+)</text>
        <dbReference type="Rhea" id="RHEA:15197"/>
        <dbReference type="Rhea" id="RHEA-COMP:12418"/>
        <dbReference type="Rhea" id="RHEA-COMP:12419"/>
        <dbReference type="ChEBI" id="CHEBI:15378"/>
        <dbReference type="ChEBI" id="CHEBI:57856"/>
        <dbReference type="ChEBI" id="CHEBI:59789"/>
        <dbReference type="ChEBI" id="CHEBI:90615"/>
        <dbReference type="ChEBI" id="CHEBI:90616"/>
        <dbReference type="EC" id="2.1.1.72"/>
    </reaction>
</comment>
<dbReference type="EMBL" id="CP023566">
    <property type="protein sequence ID" value="AWZ39966.1"/>
    <property type="molecule type" value="Genomic_DNA"/>
</dbReference>
<evidence type="ECO:0000313" key="10">
    <source>
        <dbReference type="Proteomes" id="UP000250143"/>
    </source>
</evidence>
<dbReference type="InterPro" id="IPR029063">
    <property type="entry name" value="SAM-dependent_MTases_sf"/>
</dbReference>
<dbReference type="REBASE" id="257631">
    <property type="entry name" value="M.Lmu147ORF8710P"/>
</dbReference>
<dbReference type="GO" id="GO:1904047">
    <property type="term" value="F:S-adenosyl-L-methionine binding"/>
    <property type="evidence" value="ECO:0007669"/>
    <property type="project" value="TreeGrafter"/>
</dbReference>
<dbReference type="InterPro" id="IPR012186">
    <property type="entry name" value="Ade-mod_methylase_MStsI"/>
</dbReference>
<dbReference type="AlphaFoldDB" id="A0AAD0L4J7"/>
<dbReference type="EC" id="2.1.1.72" evidence="2 7"/>
<name>A0AAD0L4J7_9LACO</name>